<dbReference type="PROSITE" id="PS51670">
    <property type="entry name" value="SHKT"/>
    <property type="match status" value="1"/>
</dbReference>
<protein>
    <submittedName>
        <fullName evidence="4">ShKT domain-containing protein</fullName>
    </submittedName>
</protein>
<evidence type="ECO:0000259" key="2">
    <source>
        <dbReference type="PROSITE" id="PS51670"/>
    </source>
</evidence>
<name>A0A915E6F9_9BILA</name>
<dbReference type="InterPro" id="IPR003582">
    <property type="entry name" value="ShKT_dom"/>
</dbReference>
<accession>A0A915E6F9</accession>
<evidence type="ECO:0000256" key="1">
    <source>
        <dbReference type="PROSITE-ProRule" id="PRU01005"/>
    </source>
</evidence>
<comment type="caution">
    <text evidence="1">Lacks conserved residue(s) required for the propagation of feature annotation.</text>
</comment>
<proteinExistence type="predicted"/>
<feature type="domain" description="ShKT" evidence="2">
    <location>
        <begin position="258"/>
        <end position="295"/>
    </location>
</feature>
<organism evidence="3 4">
    <name type="scientific">Ditylenchus dipsaci</name>
    <dbReference type="NCBI Taxonomy" id="166011"/>
    <lineage>
        <taxon>Eukaryota</taxon>
        <taxon>Metazoa</taxon>
        <taxon>Ecdysozoa</taxon>
        <taxon>Nematoda</taxon>
        <taxon>Chromadorea</taxon>
        <taxon>Rhabditida</taxon>
        <taxon>Tylenchina</taxon>
        <taxon>Tylenchomorpha</taxon>
        <taxon>Sphaerularioidea</taxon>
        <taxon>Anguinidae</taxon>
        <taxon>Anguininae</taxon>
        <taxon>Ditylenchus</taxon>
    </lineage>
</organism>
<dbReference type="WBParaSite" id="jg267.4">
    <property type="protein sequence ID" value="jg267.4"/>
    <property type="gene ID" value="jg267"/>
</dbReference>
<sequence>MATLRCRPAQYDYHKNTTRTQKQMALETRIVTQFAFVVSLIVSLQAQPYIQPPIVPINNRYVGGPLGANPYDCIPGVYGGSSGGSYSPMGLPYGSSHYPGNYGGYGPTLSTGGYGPTTAKPSYAYYTGYGNQNALSGYEGPYGGLTHTGNLEFLTLRKDTVLMAVLTTKASRAMVAATLVETGCTGADIGEYSAGSAYGSGLAGSVYSTYPYSPAAGNTPIGYNGYSGNSFDLDTLLNGYQPSVSTLLPTSYGLPSPSSYEVPPFMVQKNWAGLGYCQTVPEFMLSYCKASCGVCDNLGGASYGPYIQPSFGPMELNGDGYNTVFGSGLANNLYSTDLLNGPIDDFTLASSSNLSPAASSYYANLLANNPNYQLTSNDLALLNSLSVGDQTGQGIGFGGVNSGFGSGVPSSQFLPYNSGLYPYKSSIFSAQKKEPKAMALASNDAGISGGFGLGNSIDKIGSNGQLSTVVRMDELAGA</sequence>
<reference evidence="4" key="1">
    <citation type="submission" date="2022-11" db="UniProtKB">
        <authorList>
            <consortium name="WormBaseParasite"/>
        </authorList>
    </citation>
    <scope>IDENTIFICATION</scope>
</reference>
<dbReference type="AlphaFoldDB" id="A0A915E6F9"/>
<dbReference type="Proteomes" id="UP000887574">
    <property type="component" value="Unplaced"/>
</dbReference>
<dbReference type="Pfam" id="PF01549">
    <property type="entry name" value="ShK"/>
    <property type="match status" value="1"/>
</dbReference>
<evidence type="ECO:0000313" key="3">
    <source>
        <dbReference type="Proteomes" id="UP000887574"/>
    </source>
</evidence>
<evidence type="ECO:0000313" key="4">
    <source>
        <dbReference type="WBParaSite" id="jg267.4"/>
    </source>
</evidence>
<keyword evidence="3" id="KW-1185">Reference proteome</keyword>